<dbReference type="Proteomes" id="UP000197032">
    <property type="component" value="Unassembled WGS sequence"/>
</dbReference>
<sequence>MSEAVSEEKQDLISRGEQIIKQVRGVISARIVTDANENIEEIHVLASHERAPKQIVRDIESALVVQLGISVDHKKISVAQVEEEEEFNVPAGLRPRLVSINLLTAGVTAEARVEISVGDKIYEGTAAGPNTVNNRLRLVAAATLNAIENYLEEGSRFVVEDLVKLPFARKEAIVVAVSLVTGRGEESLIGAAFVQHDDREATGKATLGAVNRRLSILFRDKEN</sequence>
<gene>
    <name evidence="1" type="ORF">KKC1_22970</name>
</gene>
<accession>A0A1Z5HUE4</accession>
<organism evidence="1 2">
    <name type="scientific">Calderihabitans maritimus</name>
    <dbReference type="NCBI Taxonomy" id="1246530"/>
    <lineage>
        <taxon>Bacteria</taxon>
        <taxon>Bacillati</taxon>
        <taxon>Bacillota</taxon>
        <taxon>Clostridia</taxon>
        <taxon>Neomoorellales</taxon>
        <taxon>Calderihabitantaceae</taxon>
        <taxon>Calderihabitans</taxon>
    </lineage>
</organism>
<protein>
    <submittedName>
        <fullName evidence="1">Uncharacterized protein</fullName>
    </submittedName>
</protein>
<comment type="caution">
    <text evidence="1">The sequence shown here is derived from an EMBL/GenBank/DDBJ whole genome shotgun (WGS) entry which is preliminary data.</text>
</comment>
<proteinExistence type="predicted"/>
<dbReference type="RefSeq" id="WP_202820036.1">
    <property type="nucleotide sequence ID" value="NZ_BDGJ01000117.1"/>
</dbReference>
<name>A0A1Z5HUE4_9FIRM</name>
<dbReference type="AlphaFoldDB" id="A0A1Z5HUE4"/>
<keyword evidence="2" id="KW-1185">Reference proteome</keyword>
<dbReference type="EMBL" id="BDGJ01000117">
    <property type="protein sequence ID" value="GAW93156.1"/>
    <property type="molecule type" value="Genomic_DNA"/>
</dbReference>
<evidence type="ECO:0000313" key="1">
    <source>
        <dbReference type="EMBL" id="GAW93156.1"/>
    </source>
</evidence>
<reference evidence="2" key="1">
    <citation type="journal article" date="2017" name="Appl. Environ. Microbiol.">
        <title>Genomic Analysis of Calderihabitans maritimus KKC1, a Thermophilic, Hydrogenogenic, Carboxydotrophic Bacterium Isolated from Marine Sediment.</title>
        <authorList>
            <person name="Omae K."/>
            <person name="Yoneda Y."/>
            <person name="Fukuyama Y."/>
            <person name="Yoshida T."/>
            <person name="Sako Y."/>
        </authorList>
    </citation>
    <scope>NUCLEOTIDE SEQUENCE [LARGE SCALE GENOMIC DNA]</scope>
    <source>
        <strain evidence="2">KKC1</strain>
    </source>
</reference>
<evidence type="ECO:0000313" key="2">
    <source>
        <dbReference type="Proteomes" id="UP000197032"/>
    </source>
</evidence>